<protein>
    <submittedName>
        <fullName evidence="2">YhfC family intramembrane metalloprotease</fullName>
    </submittedName>
</protein>
<dbReference type="RefSeq" id="WP_186888067.1">
    <property type="nucleotide sequence ID" value="NZ_JACONZ010000003.1"/>
</dbReference>
<keyword evidence="1" id="KW-1133">Transmembrane helix</keyword>
<gene>
    <name evidence="2" type="ORF">H8S23_09295</name>
</gene>
<dbReference type="Pfam" id="PF10086">
    <property type="entry name" value="YhfC"/>
    <property type="match status" value="1"/>
</dbReference>
<keyword evidence="2" id="KW-0482">Metalloprotease</keyword>
<feature type="transmembrane region" description="Helical" evidence="1">
    <location>
        <begin position="213"/>
        <end position="233"/>
    </location>
</feature>
<keyword evidence="1" id="KW-0812">Transmembrane</keyword>
<dbReference type="AlphaFoldDB" id="A0A923I7H2"/>
<dbReference type="GO" id="GO:0008237">
    <property type="term" value="F:metallopeptidase activity"/>
    <property type="evidence" value="ECO:0007669"/>
    <property type="project" value="UniProtKB-KW"/>
</dbReference>
<proteinExistence type="predicted"/>
<evidence type="ECO:0000313" key="2">
    <source>
        <dbReference type="EMBL" id="MBC5581701.1"/>
    </source>
</evidence>
<feature type="transmembrane region" description="Helical" evidence="1">
    <location>
        <begin position="42"/>
        <end position="60"/>
    </location>
</feature>
<evidence type="ECO:0000313" key="3">
    <source>
        <dbReference type="Proteomes" id="UP000659630"/>
    </source>
</evidence>
<keyword evidence="1" id="KW-0472">Membrane</keyword>
<name>A0A923I7H2_9FIRM</name>
<reference evidence="2" key="1">
    <citation type="submission" date="2020-08" db="EMBL/GenBank/DDBJ databases">
        <title>Genome public.</title>
        <authorList>
            <person name="Liu C."/>
            <person name="Sun Q."/>
        </authorList>
    </citation>
    <scope>NUCLEOTIDE SEQUENCE</scope>
    <source>
        <strain evidence="2">BX8</strain>
    </source>
</reference>
<feature type="transmembrane region" description="Helical" evidence="1">
    <location>
        <begin position="80"/>
        <end position="100"/>
    </location>
</feature>
<accession>A0A923I7H2</accession>
<evidence type="ECO:0000256" key="1">
    <source>
        <dbReference type="SAM" id="Phobius"/>
    </source>
</evidence>
<feature type="transmembrane region" description="Helical" evidence="1">
    <location>
        <begin position="239"/>
        <end position="261"/>
    </location>
</feature>
<feature type="transmembrane region" description="Helical" evidence="1">
    <location>
        <begin position="112"/>
        <end position="133"/>
    </location>
</feature>
<dbReference type="EMBL" id="JACONZ010000003">
    <property type="protein sequence ID" value="MBC5581701.1"/>
    <property type="molecule type" value="Genomic_DNA"/>
</dbReference>
<dbReference type="PIRSF" id="PIRSF033101">
    <property type="entry name" value="UCP033101"/>
    <property type="match status" value="1"/>
</dbReference>
<feature type="transmembrane region" description="Helical" evidence="1">
    <location>
        <begin position="12"/>
        <end position="35"/>
    </location>
</feature>
<keyword evidence="2" id="KW-0378">Hydrolase</keyword>
<keyword evidence="2" id="KW-0645">Protease</keyword>
<dbReference type="Proteomes" id="UP000659630">
    <property type="component" value="Unassembled WGS sequence"/>
</dbReference>
<keyword evidence="3" id="KW-1185">Reference proteome</keyword>
<feature type="transmembrane region" description="Helical" evidence="1">
    <location>
        <begin position="178"/>
        <end position="201"/>
    </location>
</feature>
<organism evidence="2 3">
    <name type="scientific">Anaerofilum hominis</name>
    <dbReference type="NCBI Taxonomy" id="2763016"/>
    <lineage>
        <taxon>Bacteria</taxon>
        <taxon>Bacillati</taxon>
        <taxon>Bacillota</taxon>
        <taxon>Clostridia</taxon>
        <taxon>Eubacteriales</taxon>
        <taxon>Oscillospiraceae</taxon>
        <taxon>Anaerofilum</taxon>
    </lineage>
</organism>
<dbReference type="InterPro" id="IPR011397">
    <property type="entry name" value="YhfC"/>
</dbReference>
<comment type="caution">
    <text evidence="2">The sequence shown here is derived from an EMBL/GenBank/DDBJ whole genome shotgun (WGS) entry which is preliminary data.</text>
</comment>
<sequence>MSLPAAGSIPLLSIVFSALSGCVAVLLPLGLLLFCRIRYGRAFLAAGVGALCFFLGAMVLERLCHQLVFSLFPTLPYLPAAYAAYGCLAAGVFEETARLAGLGLLCRRQPGFATGLACGIGHGGLESALLVGVPMFSSLALMLQINAGGAQALAAAVPDAQKPLAAAQMNTLAVSPPVLYLAAGAERVIALASQILFSLLVWMVVTGRLRRRFFLLSVALHALADVGAVLYQLGVVANVWLAELWALASCLLTGVLVVSLLRRTGALPAASPKAPSPEDGA</sequence>